<keyword evidence="2" id="KW-1185">Reference proteome</keyword>
<name>A0ABP5FXC8_9ACTN</name>
<dbReference type="EMBL" id="BAAAQN010000021">
    <property type="protein sequence ID" value="GAA2034652.1"/>
    <property type="molecule type" value="Genomic_DNA"/>
</dbReference>
<evidence type="ECO:0000313" key="2">
    <source>
        <dbReference type="Proteomes" id="UP001500751"/>
    </source>
</evidence>
<evidence type="ECO:0000313" key="1">
    <source>
        <dbReference type="EMBL" id="GAA2034652.1"/>
    </source>
</evidence>
<sequence>MAAQGTNAVPKSRTRRIAEAPRVRGRLILVKTGVGTQQRFIFYACCACGSQHRVTEFGIRVTACRNGLVFVVAGGA</sequence>
<reference evidence="2" key="1">
    <citation type="journal article" date="2019" name="Int. J. Syst. Evol. Microbiol.">
        <title>The Global Catalogue of Microorganisms (GCM) 10K type strain sequencing project: providing services to taxonomists for standard genome sequencing and annotation.</title>
        <authorList>
            <consortium name="The Broad Institute Genomics Platform"/>
            <consortium name="The Broad Institute Genome Sequencing Center for Infectious Disease"/>
            <person name="Wu L."/>
            <person name="Ma J."/>
        </authorList>
    </citation>
    <scope>NUCLEOTIDE SEQUENCE [LARGE SCALE GENOMIC DNA]</scope>
    <source>
        <strain evidence="2">JCM 16014</strain>
    </source>
</reference>
<accession>A0ABP5FXC8</accession>
<dbReference type="RefSeq" id="WP_344667049.1">
    <property type="nucleotide sequence ID" value="NZ_BAAAQN010000021.1"/>
</dbReference>
<organism evidence="1 2">
    <name type="scientific">Catenulispora yoronensis</name>
    <dbReference type="NCBI Taxonomy" id="450799"/>
    <lineage>
        <taxon>Bacteria</taxon>
        <taxon>Bacillati</taxon>
        <taxon>Actinomycetota</taxon>
        <taxon>Actinomycetes</taxon>
        <taxon>Catenulisporales</taxon>
        <taxon>Catenulisporaceae</taxon>
        <taxon>Catenulispora</taxon>
    </lineage>
</organism>
<protein>
    <submittedName>
        <fullName evidence="1">Uncharacterized protein</fullName>
    </submittedName>
</protein>
<dbReference type="Proteomes" id="UP001500751">
    <property type="component" value="Unassembled WGS sequence"/>
</dbReference>
<proteinExistence type="predicted"/>
<gene>
    <name evidence="1" type="ORF">GCM10009839_38980</name>
</gene>
<comment type="caution">
    <text evidence="1">The sequence shown here is derived from an EMBL/GenBank/DDBJ whole genome shotgun (WGS) entry which is preliminary data.</text>
</comment>